<dbReference type="AlphaFoldDB" id="F3KXV9"/>
<feature type="domain" description="Gcp-like" evidence="1">
    <location>
        <begin position="35"/>
        <end position="212"/>
    </location>
</feature>
<dbReference type="GO" id="GO:0008233">
    <property type="term" value="F:peptidase activity"/>
    <property type="evidence" value="ECO:0007669"/>
    <property type="project" value="UniProtKB-KW"/>
</dbReference>
<name>F3KXV9_9BURK</name>
<accession>F3KXV9</accession>
<keyword evidence="3" id="KW-1185">Reference proteome</keyword>
<dbReference type="eggNOG" id="COG1214">
    <property type="taxonomic scope" value="Bacteria"/>
</dbReference>
<evidence type="ECO:0000313" key="2">
    <source>
        <dbReference type="EMBL" id="EGI75384.1"/>
    </source>
</evidence>
<dbReference type="PANTHER" id="PTHR11735:SF11">
    <property type="entry name" value="TRNA THREONYLCARBAMOYLADENOSINE BIOSYNTHESIS PROTEIN TSAB"/>
    <property type="match status" value="1"/>
</dbReference>
<dbReference type="CDD" id="cd24032">
    <property type="entry name" value="ASKHA_NBD_TsaB"/>
    <property type="match status" value="1"/>
</dbReference>
<dbReference type="GO" id="GO:0005829">
    <property type="term" value="C:cytosol"/>
    <property type="evidence" value="ECO:0007669"/>
    <property type="project" value="TreeGrafter"/>
</dbReference>
<proteinExistence type="predicted"/>
<dbReference type="OrthoDB" id="9809995at2"/>
<gene>
    <name evidence="2" type="ORF">HGR_16520</name>
</gene>
<dbReference type="InterPro" id="IPR022496">
    <property type="entry name" value="T6A_TsaB"/>
</dbReference>
<dbReference type="Proteomes" id="UP000016368">
    <property type="component" value="Unassembled WGS sequence"/>
</dbReference>
<evidence type="ECO:0000313" key="3">
    <source>
        <dbReference type="Proteomes" id="UP000016368"/>
    </source>
</evidence>
<dbReference type="InterPro" id="IPR043129">
    <property type="entry name" value="ATPase_NBD"/>
</dbReference>
<dbReference type="GO" id="GO:0006508">
    <property type="term" value="P:proteolysis"/>
    <property type="evidence" value="ECO:0007669"/>
    <property type="project" value="UniProtKB-KW"/>
</dbReference>
<dbReference type="GO" id="GO:0002949">
    <property type="term" value="P:tRNA threonylcarbamoyladenosine modification"/>
    <property type="evidence" value="ECO:0007669"/>
    <property type="project" value="InterPro"/>
</dbReference>
<keyword evidence="2" id="KW-0378">Hydrolase</keyword>
<comment type="caution">
    <text evidence="2">The sequence shown here is derived from an EMBL/GenBank/DDBJ whole genome shotgun (WGS) entry which is preliminary data.</text>
</comment>
<dbReference type="RefSeq" id="WP_006299467.1">
    <property type="nucleotide sequence ID" value="NZ_AEGR01000109.1"/>
</dbReference>
<keyword evidence="2" id="KW-0645">Protease</keyword>
<dbReference type="Pfam" id="PF00814">
    <property type="entry name" value="TsaD"/>
    <property type="match status" value="1"/>
</dbReference>
<organism evidence="2 3">
    <name type="scientific">Hylemonella gracilis ATCC 19624</name>
    <dbReference type="NCBI Taxonomy" id="887062"/>
    <lineage>
        <taxon>Bacteria</taxon>
        <taxon>Pseudomonadati</taxon>
        <taxon>Pseudomonadota</taxon>
        <taxon>Betaproteobacteria</taxon>
        <taxon>Burkholderiales</taxon>
        <taxon>Comamonadaceae</taxon>
        <taxon>Hylemonella</taxon>
    </lineage>
</organism>
<reference evidence="2 3" key="1">
    <citation type="journal article" date="2011" name="EMBO J.">
        <title>Structural diversity of bacterial flagellar motors.</title>
        <authorList>
            <person name="Chen S."/>
            <person name="Beeby M."/>
            <person name="Murphy G.E."/>
            <person name="Leadbetter J.R."/>
            <person name="Hendrixson D.R."/>
            <person name="Briegel A."/>
            <person name="Li Z."/>
            <person name="Shi J."/>
            <person name="Tocheva E.I."/>
            <person name="Muller A."/>
            <person name="Dobro M.J."/>
            <person name="Jensen G.J."/>
        </authorList>
    </citation>
    <scope>NUCLEOTIDE SEQUENCE [LARGE SCALE GENOMIC DNA]</scope>
    <source>
        <strain evidence="2 3">ATCC 19624</strain>
    </source>
</reference>
<dbReference type="PANTHER" id="PTHR11735">
    <property type="entry name" value="TRNA N6-ADENOSINE THREONYLCARBAMOYLTRANSFERASE"/>
    <property type="match status" value="1"/>
</dbReference>
<evidence type="ECO:0000259" key="1">
    <source>
        <dbReference type="Pfam" id="PF00814"/>
    </source>
</evidence>
<sequence length="237" mass="25297">MKLLALDTTTDQLSVALTRDGQVWQHQGAGAAQASVALIPAIDNLMAQAGLRYAELDAIAFGSGPGAFTGLRTACAVAQGLAYGASVPVLPVDSLLTLVEEARARHAPQAQTLRVLALLDARMDELYAAPYRYADGQWQRQAPFALHAPEALPAWQGDALAGNVFAAYGERLAWPASVPRWSALPLATAMLRLAPALLAQGGAVRAEDALPQYVRDKVAKTTEERLRERMAQQSSTR</sequence>
<dbReference type="Gene3D" id="3.30.420.40">
    <property type="match status" value="2"/>
</dbReference>
<dbReference type="InterPro" id="IPR000905">
    <property type="entry name" value="Gcp-like_dom"/>
</dbReference>
<dbReference type="SUPFAM" id="SSF53067">
    <property type="entry name" value="Actin-like ATPase domain"/>
    <property type="match status" value="2"/>
</dbReference>
<protein>
    <submittedName>
        <fullName evidence="2">Peptidase M22, glycoprotease</fullName>
    </submittedName>
</protein>
<dbReference type="STRING" id="887062.HGR_16520"/>
<dbReference type="NCBIfam" id="TIGR03725">
    <property type="entry name" value="T6A_YeaZ"/>
    <property type="match status" value="1"/>
</dbReference>
<dbReference type="EMBL" id="AEGR01000109">
    <property type="protein sequence ID" value="EGI75384.1"/>
    <property type="molecule type" value="Genomic_DNA"/>
</dbReference>